<keyword evidence="1" id="KW-0732">Signal</keyword>
<name>A0A7S4L962_9EUKA</name>
<organism evidence="2">
    <name type="scientific">Paramoeba aestuarina</name>
    <dbReference type="NCBI Taxonomy" id="180227"/>
    <lineage>
        <taxon>Eukaryota</taxon>
        <taxon>Amoebozoa</taxon>
        <taxon>Discosea</taxon>
        <taxon>Flabellinia</taxon>
        <taxon>Dactylopodida</taxon>
        <taxon>Paramoebidae</taxon>
        <taxon>Paramoeba</taxon>
    </lineage>
</organism>
<reference evidence="2" key="1">
    <citation type="submission" date="2021-01" db="EMBL/GenBank/DDBJ databases">
        <authorList>
            <person name="Corre E."/>
            <person name="Pelletier E."/>
            <person name="Niang G."/>
            <person name="Scheremetjew M."/>
            <person name="Finn R."/>
            <person name="Kale V."/>
            <person name="Holt S."/>
            <person name="Cochrane G."/>
            <person name="Meng A."/>
            <person name="Brown T."/>
            <person name="Cohen L."/>
        </authorList>
    </citation>
    <scope>NUCLEOTIDE SEQUENCE</scope>
    <source>
        <strain evidence="2">SoJaBio B1-5/56/2</strain>
    </source>
</reference>
<gene>
    <name evidence="2" type="ORF">NAES01612_LOCUS17277</name>
</gene>
<accession>A0A7S4L962</accession>
<proteinExistence type="predicted"/>
<dbReference type="AlphaFoldDB" id="A0A7S4L962"/>
<feature type="signal peptide" evidence="1">
    <location>
        <begin position="1"/>
        <end position="24"/>
    </location>
</feature>
<sequence length="257" mass="29452">MSRFSTVFIVTSLFSVFCADSSNAKIYQQDSMFWLIGVLRKESNYQDLDESVLAGLQSYLHPLHLQEVCNWCDVECHANGDVISINWDYLSQNVNNISGKMSYLFVKWIPPTVWQCRIKNKLAAKSSDGRKDLFTTRWVPRDAVYYKIESCAIRGEIDLQSLPHTDIEGFLMPSNSLTGTVLLHDLPPYLRMINLKDNSFSLVVVDNTSLPDPLQAFEASFRSRAIIRSKELHGKSIDKRVTIEHQKKCQKLLLQEI</sequence>
<evidence type="ECO:0000313" key="2">
    <source>
        <dbReference type="EMBL" id="CAE2319112.1"/>
    </source>
</evidence>
<dbReference type="EMBL" id="HBKR01026361">
    <property type="protein sequence ID" value="CAE2319112.1"/>
    <property type="molecule type" value="Transcribed_RNA"/>
</dbReference>
<feature type="chain" id="PRO_5031012774" evidence="1">
    <location>
        <begin position="25"/>
        <end position="257"/>
    </location>
</feature>
<protein>
    <submittedName>
        <fullName evidence="2">Uncharacterized protein</fullName>
    </submittedName>
</protein>
<evidence type="ECO:0000256" key="1">
    <source>
        <dbReference type="SAM" id="SignalP"/>
    </source>
</evidence>